<dbReference type="InterPro" id="IPR000073">
    <property type="entry name" value="AB_hydrolase_1"/>
</dbReference>
<gene>
    <name evidence="2" type="ORF">SAMN05660350_01615</name>
</gene>
<evidence type="ECO:0000259" key="1">
    <source>
        <dbReference type="Pfam" id="PF12697"/>
    </source>
</evidence>
<dbReference type="Proteomes" id="UP000184428">
    <property type="component" value="Unassembled WGS sequence"/>
</dbReference>
<name>A0A1M7TE44_9ACTN</name>
<reference evidence="2 3" key="1">
    <citation type="submission" date="2016-12" db="EMBL/GenBank/DDBJ databases">
        <authorList>
            <person name="Song W.-J."/>
            <person name="Kurnit D.M."/>
        </authorList>
    </citation>
    <scope>NUCLEOTIDE SEQUENCE [LARGE SCALE GENOMIC DNA]</scope>
    <source>
        <strain evidence="2 3">DSM 43162</strain>
    </source>
</reference>
<dbReference type="PANTHER" id="PTHR37017">
    <property type="entry name" value="AB HYDROLASE-1 DOMAIN-CONTAINING PROTEIN-RELATED"/>
    <property type="match status" value="1"/>
</dbReference>
<dbReference type="GO" id="GO:0016787">
    <property type="term" value="F:hydrolase activity"/>
    <property type="evidence" value="ECO:0007669"/>
    <property type="project" value="UniProtKB-KW"/>
</dbReference>
<dbReference type="EMBL" id="FRDM01000006">
    <property type="protein sequence ID" value="SHN68957.1"/>
    <property type="molecule type" value="Genomic_DNA"/>
</dbReference>
<sequence length="242" mass="25604">MSSASTTGQHDVRATFLLVPGAGGRAWYWHRLVPELRARGSGAIAVDLPAGDDDAGLEQYTQTVLDAAASCSGGPLVVVGQSMGGLTAPLVCTRVQVDLLVLLNAMVPRPGETGGEWWTATGHEQARTEAARAHGWPLDDDDAFLHDVPPEVVATAPVPFAQSGTPFAEPWPLRAWPGTPTRVLAGRDDRFFPVAFQRRVVGERLGLPVEELPGGHLVALSRPAELADRLVGSLSALSVADR</sequence>
<dbReference type="AlphaFoldDB" id="A0A1M7TE44"/>
<dbReference type="SUPFAM" id="SSF53474">
    <property type="entry name" value="alpha/beta-Hydrolases"/>
    <property type="match status" value="1"/>
</dbReference>
<keyword evidence="2" id="KW-0378">Hydrolase</keyword>
<dbReference type="Pfam" id="PF12697">
    <property type="entry name" value="Abhydrolase_6"/>
    <property type="match status" value="1"/>
</dbReference>
<proteinExistence type="predicted"/>
<dbReference type="InterPro" id="IPR052897">
    <property type="entry name" value="Sec-Metab_Biosynth_Hydrolase"/>
</dbReference>
<dbReference type="RefSeq" id="WP_072916123.1">
    <property type="nucleotide sequence ID" value="NZ_FRDM01000006.1"/>
</dbReference>
<organism evidence="2 3">
    <name type="scientific">Geodermatophilus obscurus</name>
    <dbReference type="NCBI Taxonomy" id="1861"/>
    <lineage>
        <taxon>Bacteria</taxon>
        <taxon>Bacillati</taxon>
        <taxon>Actinomycetota</taxon>
        <taxon>Actinomycetes</taxon>
        <taxon>Geodermatophilales</taxon>
        <taxon>Geodermatophilaceae</taxon>
        <taxon>Geodermatophilus</taxon>
    </lineage>
</organism>
<dbReference type="PANTHER" id="PTHR37017:SF11">
    <property type="entry name" value="ESTERASE_LIPASE_THIOESTERASE DOMAIN-CONTAINING PROTEIN"/>
    <property type="match status" value="1"/>
</dbReference>
<dbReference type="InterPro" id="IPR029058">
    <property type="entry name" value="AB_hydrolase_fold"/>
</dbReference>
<accession>A0A1M7TE44</accession>
<protein>
    <submittedName>
        <fullName evidence="2">Alpha/beta hydrolase family protein</fullName>
    </submittedName>
</protein>
<dbReference type="Gene3D" id="3.40.50.1820">
    <property type="entry name" value="alpha/beta hydrolase"/>
    <property type="match status" value="1"/>
</dbReference>
<evidence type="ECO:0000313" key="2">
    <source>
        <dbReference type="EMBL" id="SHN68957.1"/>
    </source>
</evidence>
<feature type="domain" description="AB hydrolase-1" evidence="1">
    <location>
        <begin position="16"/>
        <end position="228"/>
    </location>
</feature>
<evidence type="ECO:0000313" key="3">
    <source>
        <dbReference type="Proteomes" id="UP000184428"/>
    </source>
</evidence>